<dbReference type="AlphaFoldDB" id="A0A409W8M4"/>
<dbReference type="Proteomes" id="UP000284706">
    <property type="component" value="Unassembled WGS sequence"/>
</dbReference>
<protein>
    <recommendedName>
        <fullName evidence="4">FAD-binding domain-containing protein</fullName>
    </recommendedName>
</protein>
<organism evidence="5 6">
    <name type="scientific">Gymnopilus dilepis</name>
    <dbReference type="NCBI Taxonomy" id="231916"/>
    <lineage>
        <taxon>Eukaryota</taxon>
        <taxon>Fungi</taxon>
        <taxon>Dikarya</taxon>
        <taxon>Basidiomycota</taxon>
        <taxon>Agaricomycotina</taxon>
        <taxon>Agaricomycetes</taxon>
        <taxon>Agaricomycetidae</taxon>
        <taxon>Agaricales</taxon>
        <taxon>Agaricineae</taxon>
        <taxon>Hymenogastraceae</taxon>
        <taxon>Gymnopilus</taxon>
    </lineage>
</organism>
<dbReference type="InterPro" id="IPR051104">
    <property type="entry name" value="FAD_monoxygenase"/>
</dbReference>
<dbReference type="SUPFAM" id="SSF54373">
    <property type="entry name" value="FAD-linked reductases, C-terminal domain"/>
    <property type="match status" value="1"/>
</dbReference>
<dbReference type="PANTHER" id="PTHR46720:SF3">
    <property type="entry name" value="FAD-BINDING DOMAIN-CONTAINING PROTEIN-RELATED"/>
    <property type="match status" value="1"/>
</dbReference>
<accession>A0A409W8M4</accession>
<dbReference type="SUPFAM" id="SSF51905">
    <property type="entry name" value="FAD/NAD(P)-binding domain"/>
    <property type="match status" value="1"/>
</dbReference>
<dbReference type="OrthoDB" id="417877at2759"/>
<evidence type="ECO:0000256" key="2">
    <source>
        <dbReference type="ARBA" id="ARBA00022827"/>
    </source>
</evidence>
<dbReference type="PRINTS" id="PR00420">
    <property type="entry name" value="RNGMNOXGNASE"/>
</dbReference>
<dbReference type="PANTHER" id="PTHR46720">
    <property type="entry name" value="HYDROXYLASE, PUTATIVE (AFU_ORTHOLOGUE AFUA_3G01460)-RELATED"/>
    <property type="match status" value="1"/>
</dbReference>
<evidence type="ECO:0000313" key="5">
    <source>
        <dbReference type="EMBL" id="PPQ74854.1"/>
    </source>
</evidence>
<dbReference type="InParanoid" id="A0A409W8M4"/>
<dbReference type="InterPro" id="IPR002938">
    <property type="entry name" value="FAD-bd"/>
</dbReference>
<comment type="caution">
    <text evidence="5">The sequence shown here is derived from an EMBL/GenBank/DDBJ whole genome shotgun (WGS) entry which is preliminary data.</text>
</comment>
<sequence length="439" mass="49075">MPEKVRLAIIGAGIGGLTLAVAFSNLHLEDHLDIVIYESTAALKQVGAGITVWPRAWEILKSMGLESSLYERLSPDHRDAVTRKIRRAFVFRKSDYEGGTLISDMHFPGGSVSYHRADVQEALLEHISPSVQILTSHRLASYRQTEDGVNLFFKNGKTATCDFLIGADGINSAVRKSLLAELKILSDEEATRIARPVWTGTHVYRDLIDSETLRRDYPNHRALTLPMVYCGKNQHIVTYPILQGRLINTIPFFTDLSKEGIYVEGPAIIEKTTDDFVSPFNDWEEEARVIVKYMKNPSRWAVQTVNPLDTYVSKRVMLMGDAAHAMATHLGNGAGQAIEDAYILSNVMAESIRRGGSVDISKIGKIYDAIRQPFGNSIVRATRNMGLLYEFSAPGFEDVKPGEALSEERITELRESIEKNWQWTHQSASGDLERALSMF</sequence>
<keyword evidence="6" id="KW-1185">Reference proteome</keyword>
<reference evidence="5 6" key="1">
    <citation type="journal article" date="2018" name="Evol. Lett.">
        <title>Horizontal gene cluster transfer increased hallucinogenic mushroom diversity.</title>
        <authorList>
            <person name="Reynolds H.T."/>
            <person name="Vijayakumar V."/>
            <person name="Gluck-Thaler E."/>
            <person name="Korotkin H.B."/>
            <person name="Matheny P.B."/>
            <person name="Slot J.C."/>
        </authorList>
    </citation>
    <scope>NUCLEOTIDE SEQUENCE [LARGE SCALE GENOMIC DNA]</scope>
    <source>
        <strain evidence="5 6">SRW20</strain>
    </source>
</reference>
<keyword evidence="2" id="KW-0274">FAD</keyword>
<evidence type="ECO:0000256" key="3">
    <source>
        <dbReference type="ARBA" id="ARBA00023002"/>
    </source>
</evidence>
<feature type="domain" description="FAD-binding" evidence="4">
    <location>
        <begin position="6"/>
        <end position="181"/>
    </location>
</feature>
<dbReference type="GO" id="GO:0016491">
    <property type="term" value="F:oxidoreductase activity"/>
    <property type="evidence" value="ECO:0007669"/>
    <property type="project" value="UniProtKB-KW"/>
</dbReference>
<feature type="domain" description="FAD-binding" evidence="4">
    <location>
        <begin position="298"/>
        <end position="381"/>
    </location>
</feature>
<dbReference type="STRING" id="231916.A0A409W8M4"/>
<evidence type="ECO:0000259" key="4">
    <source>
        <dbReference type="Pfam" id="PF01494"/>
    </source>
</evidence>
<evidence type="ECO:0000313" key="6">
    <source>
        <dbReference type="Proteomes" id="UP000284706"/>
    </source>
</evidence>
<evidence type="ECO:0000256" key="1">
    <source>
        <dbReference type="ARBA" id="ARBA00022630"/>
    </source>
</evidence>
<keyword evidence="3" id="KW-0560">Oxidoreductase</keyword>
<name>A0A409W8M4_9AGAR</name>
<dbReference type="InterPro" id="IPR036188">
    <property type="entry name" value="FAD/NAD-bd_sf"/>
</dbReference>
<dbReference type="GO" id="GO:0044550">
    <property type="term" value="P:secondary metabolite biosynthetic process"/>
    <property type="evidence" value="ECO:0007669"/>
    <property type="project" value="TreeGrafter"/>
</dbReference>
<dbReference type="Pfam" id="PF01494">
    <property type="entry name" value="FAD_binding_3"/>
    <property type="match status" value="2"/>
</dbReference>
<proteinExistence type="predicted"/>
<dbReference type="GO" id="GO:0071949">
    <property type="term" value="F:FAD binding"/>
    <property type="evidence" value="ECO:0007669"/>
    <property type="project" value="InterPro"/>
</dbReference>
<gene>
    <name evidence="5" type="ORF">CVT26_005183</name>
</gene>
<keyword evidence="1" id="KW-0285">Flavoprotein</keyword>
<dbReference type="EMBL" id="NHYE01005308">
    <property type="protein sequence ID" value="PPQ74854.1"/>
    <property type="molecule type" value="Genomic_DNA"/>
</dbReference>
<dbReference type="Gene3D" id="3.50.50.60">
    <property type="entry name" value="FAD/NAD(P)-binding domain"/>
    <property type="match status" value="1"/>
</dbReference>